<protein>
    <submittedName>
        <fullName evidence="2">BTB domain-containing protein</fullName>
    </submittedName>
</protein>
<dbReference type="Proteomes" id="UP000887580">
    <property type="component" value="Unplaced"/>
</dbReference>
<sequence>MEFPFALQWIINEKKLKVLKDSENGFAHTRKFFVEGLFPVTYFSKIYPNGYNESSRGHTWIFLHFRDYDNEVEVKYSFKIEAANWLNDLKYCFTGNDGYGVSCCITNYLFNSAKKFIVDGKMIIKVDGFVQKKMVEIDSKKPENLGDCLWNSEGKDFEIVVKKQTIKAHKMVLAARSSVFATMFKSDYTEDQENKVKITDFPFEVVEFGIKRCYFNVEFNTLVMENNILLLQFFKKYDMDDFKKELENYFIKETTTSNVCSIVNCSLFANSQRLESYCTYFLLKCMKNSISVPNYASLNNEFAISLLGKSLSTCNSFTTK</sequence>
<evidence type="ECO:0000313" key="1">
    <source>
        <dbReference type="Proteomes" id="UP000887580"/>
    </source>
</evidence>
<evidence type="ECO:0000313" key="2">
    <source>
        <dbReference type="WBParaSite" id="PS1159_v2.g12114.t1"/>
    </source>
</evidence>
<dbReference type="WBParaSite" id="PS1159_v2.g12114.t1">
    <property type="protein sequence ID" value="PS1159_v2.g12114.t1"/>
    <property type="gene ID" value="PS1159_v2.g12114"/>
</dbReference>
<proteinExistence type="predicted"/>
<name>A0AC35EZB0_9BILA</name>
<accession>A0AC35EZB0</accession>
<organism evidence="1 2">
    <name type="scientific">Panagrolaimus sp. PS1159</name>
    <dbReference type="NCBI Taxonomy" id="55785"/>
    <lineage>
        <taxon>Eukaryota</taxon>
        <taxon>Metazoa</taxon>
        <taxon>Ecdysozoa</taxon>
        <taxon>Nematoda</taxon>
        <taxon>Chromadorea</taxon>
        <taxon>Rhabditida</taxon>
        <taxon>Tylenchina</taxon>
        <taxon>Panagrolaimomorpha</taxon>
        <taxon>Panagrolaimoidea</taxon>
        <taxon>Panagrolaimidae</taxon>
        <taxon>Panagrolaimus</taxon>
    </lineage>
</organism>
<reference evidence="2" key="1">
    <citation type="submission" date="2022-11" db="UniProtKB">
        <authorList>
            <consortium name="WormBaseParasite"/>
        </authorList>
    </citation>
    <scope>IDENTIFICATION</scope>
</reference>